<protein>
    <submittedName>
        <fullName evidence="1">Uncharacterized protein</fullName>
    </submittedName>
</protein>
<sequence length="525" mass="59398">MVGGCSVWHDICTLRQHTRSNNVENGMPSWPLGSIHMVKLRRVWHSIFALAHHTCTTWEDVVRRGMPSSPLGSTGGQTKSGMTCHLLTWTAHTVGRCRAWHAIIALGQHTRLNYVRRGTPSSPLDSIHAMGQHRALHPTSPFDNIEAHMIERHRRVMTSSTLDYTHEPSTSGVAYHHFPFAAHMHTQLDVDERVMPLSPLDRTHNRDRLRQACHSIIPLGRTQGQHRAWHAIIALVWHTHGRRTSGVACNHHCWTSYKGVAFPHGPWVAHAVEQRQAWHAIIAIGKQTQQHKWSDDIRCDMPSSHLDITHDGKMSGVACHYRPCPADTFVRRLAWHTIIALRKHTQSQTTSNMTSIFTLGQHTLSDDVRGGMLSFPLDCTHENMVRRRRRGMPSSNFDCTHTRMTSGVACYHIACTAHTVKRYGALDAIIVVGQHTRSDDVKRGIFGQHTWFDDFERGMPSSPLDNTHDRTTSGVTWHHRPWKAHTVGQHGAWHPIIALGKNLRSDYVRLGMLSSLLNNTCDLTT</sequence>
<evidence type="ECO:0000313" key="1">
    <source>
        <dbReference type="EMBL" id="TMW81654.1"/>
    </source>
</evidence>
<dbReference type="EMBL" id="RXGB01022596">
    <property type="protein sequence ID" value="TMW81654.1"/>
    <property type="molecule type" value="Genomic_DNA"/>
</dbReference>
<comment type="caution">
    <text evidence="1">The sequence shown here is derived from an EMBL/GenBank/DDBJ whole genome shotgun (WGS) entry which is preliminary data.</text>
</comment>
<dbReference type="PANTHER" id="PTHR33187">
    <property type="entry name" value="WU:FI09B08"/>
    <property type="match status" value="1"/>
</dbReference>
<name>A0A6N2AJN5_SOLCI</name>
<organism evidence="1">
    <name type="scientific">Solanum chilense</name>
    <name type="common">Tomato</name>
    <name type="synonym">Lycopersicon chilense</name>
    <dbReference type="NCBI Taxonomy" id="4083"/>
    <lineage>
        <taxon>Eukaryota</taxon>
        <taxon>Viridiplantae</taxon>
        <taxon>Streptophyta</taxon>
        <taxon>Embryophyta</taxon>
        <taxon>Tracheophyta</taxon>
        <taxon>Spermatophyta</taxon>
        <taxon>Magnoliopsida</taxon>
        <taxon>eudicotyledons</taxon>
        <taxon>Gunneridae</taxon>
        <taxon>Pentapetalae</taxon>
        <taxon>asterids</taxon>
        <taxon>lamiids</taxon>
        <taxon>Solanales</taxon>
        <taxon>Solanaceae</taxon>
        <taxon>Solanoideae</taxon>
        <taxon>Solaneae</taxon>
        <taxon>Solanum</taxon>
        <taxon>Solanum subgen. Lycopersicon</taxon>
    </lineage>
</organism>
<reference evidence="1" key="1">
    <citation type="submission" date="2019-05" db="EMBL/GenBank/DDBJ databases">
        <title>The de novo reference genome and transcriptome assemblies of the wild tomato species Solanum chilense.</title>
        <authorList>
            <person name="Stam R."/>
            <person name="Nosenko T."/>
            <person name="Hoerger A.C."/>
            <person name="Stephan W."/>
            <person name="Seidel M.A."/>
            <person name="Kuhn J.M.M."/>
            <person name="Haberer G."/>
            <person name="Tellier A."/>
        </authorList>
    </citation>
    <scope>NUCLEOTIDE SEQUENCE</scope>
    <source>
        <tissue evidence="1">Mature leaves</tissue>
    </source>
</reference>
<accession>A0A6N2AJN5</accession>
<proteinExistence type="predicted"/>
<gene>
    <name evidence="1" type="ORF">EJD97_008475</name>
</gene>
<dbReference type="AlphaFoldDB" id="A0A6N2AJN5"/>
<dbReference type="PANTHER" id="PTHR33187:SF11">
    <property type="entry name" value="AMINOTRANSFERASE-LIKE PLANT MOBILE DOMAIN-CONTAINING PROTEIN"/>
    <property type="match status" value="1"/>
</dbReference>